<proteinExistence type="predicted"/>
<protein>
    <submittedName>
        <fullName evidence="1">Probable amidase NMA1303</fullName>
    </submittedName>
</protein>
<feature type="non-terminal residue" evidence="1">
    <location>
        <position position="1"/>
    </location>
</feature>
<accession>A0A0H5Q952</accession>
<evidence type="ECO:0000313" key="2">
    <source>
        <dbReference type="Proteomes" id="UP000182715"/>
    </source>
</evidence>
<reference evidence="1 2" key="1">
    <citation type="submission" date="2014-11" db="EMBL/GenBank/DDBJ databases">
        <authorList>
            <person name="Diene M.Seydina."/>
        </authorList>
    </citation>
    <scope>NUCLEOTIDE SEQUENCE [LARGE SCALE GENOMIC DNA]</scope>
    <source>
        <strain evidence="1 2">Neisseria meningitidis CHUV</strain>
    </source>
</reference>
<evidence type="ECO:0000313" key="1">
    <source>
        <dbReference type="EMBL" id="CRY98566.1"/>
    </source>
</evidence>
<dbReference type="AlphaFoldDB" id="A0A0H5Q952"/>
<dbReference type="EMBL" id="CVTF01000110">
    <property type="protein sequence ID" value="CRY98566.1"/>
    <property type="molecule type" value="Genomic_DNA"/>
</dbReference>
<name>A0A0H5Q952_NEIMI</name>
<dbReference type="Proteomes" id="UP000182715">
    <property type="component" value="Unassembled WGS sequence"/>
</dbReference>
<sequence>VFEPFFISNDTDLALFKTTKWGICRAIADAIAMELGAAKV</sequence>
<organism evidence="1 2">
    <name type="scientific">Neisseria meningitidis serogroup B</name>
    <dbReference type="NCBI Taxonomy" id="491"/>
    <lineage>
        <taxon>Bacteria</taxon>
        <taxon>Pseudomonadati</taxon>
        <taxon>Pseudomonadota</taxon>
        <taxon>Betaproteobacteria</taxon>
        <taxon>Neisseriales</taxon>
        <taxon>Neisseriaceae</taxon>
        <taxon>Neisseria</taxon>
    </lineage>
</organism>